<organism evidence="2 3">
    <name type="scientific">Liparis tanakae</name>
    <name type="common">Tanaka's snailfish</name>
    <dbReference type="NCBI Taxonomy" id="230148"/>
    <lineage>
        <taxon>Eukaryota</taxon>
        <taxon>Metazoa</taxon>
        <taxon>Chordata</taxon>
        <taxon>Craniata</taxon>
        <taxon>Vertebrata</taxon>
        <taxon>Euteleostomi</taxon>
        <taxon>Actinopterygii</taxon>
        <taxon>Neopterygii</taxon>
        <taxon>Teleostei</taxon>
        <taxon>Neoteleostei</taxon>
        <taxon>Acanthomorphata</taxon>
        <taxon>Eupercaria</taxon>
        <taxon>Perciformes</taxon>
        <taxon>Cottioidei</taxon>
        <taxon>Cottales</taxon>
        <taxon>Liparidae</taxon>
        <taxon>Liparis</taxon>
    </lineage>
</organism>
<comment type="caution">
    <text evidence="2">The sequence shown here is derived from an EMBL/GenBank/DDBJ whole genome shotgun (WGS) entry which is preliminary data.</text>
</comment>
<feature type="region of interest" description="Disordered" evidence="1">
    <location>
        <begin position="73"/>
        <end position="111"/>
    </location>
</feature>
<dbReference type="Proteomes" id="UP000314294">
    <property type="component" value="Unassembled WGS sequence"/>
</dbReference>
<accession>A0A4Z2F5Q2</accession>
<name>A0A4Z2F5Q2_9TELE</name>
<dbReference type="AlphaFoldDB" id="A0A4Z2F5Q2"/>
<proteinExistence type="predicted"/>
<reference evidence="2 3" key="1">
    <citation type="submission" date="2019-03" db="EMBL/GenBank/DDBJ databases">
        <title>First draft genome of Liparis tanakae, snailfish: a comprehensive survey of snailfish specific genes.</title>
        <authorList>
            <person name="Kim W."/>
            <person name="Song I."/>
            <person name="Jeong J.-H."/>
            <person name="Kim D."/>
            <person name="Kim S."/>
            <person name="Ryu S."/>
            <person name="Song J.Y."/>
            <person name="Lee S.K."/>
        </authorList>
    </citation>
    <scope>NUCLEOTIDE SEQUENCE [LARGE SCALE GENOMIC DNA]</scope>
    <source>
        <tissue evidence="2">Muscle</tissue>
    </source>
</reference>
<dbReference type="EMBL" id="SRLO01001617">
    <property type="protein sequence ID" value="TNN36445.1"/>
    <property type="molecule type" value="Genomic_DNA"/>
</dbReference>
<keyword evidence="3" id="KW-1185">Reference proteome</keyword>
<evidence type="ECO:0000313" key="3">
    <source>
        <dbReference type="Proteomes" id="UP000314294"/>
    </source>
</evidence>
<sequence length="212" mass="23063">MLLDLQVLNAEKEPVLLSASDVHPKKPGIRKSEEWARPWIRGALARRRAAAHLAQQLVLVVAEQAERQAAVDAADGAVGAEQQESAQRSKRPHGAGELQSSAGGEDGHHSSVHHGEIFFQSFFQDLTGFPHDREQLSSNQLVSGALQQLAGRFVSGHDLRDEDEEDRRRGAQRPLLGGGLRALGCDWFRAKSSCRSALRSALRSGATQIVTP</sequence>
<gene>
    <name evidence="2" type="ORF">EYF80_053387</name>
</gene>
<evidence type="ECO:0000313" key="2">
    <source>
        <dbReference type="EMBL" id="TNN36445.1"/>
    </source>
</evidence>
<protein>
    <submittedName>
        <fullName evidence="2">Uncharacterized protein</fullName>
    </submittedName>
</protein>
<evidence type="ECO:0000256" key="1">
    <source>
        <dbReference type="SAM" id="MobiDB-lite"/>
    </source>
</evidence>
<feature type="compositionally biased region" description="Low complexity" evidence="1">
    <location>
        <begin position="73"/>
        <end position="84"/>
    </location>
</feature>